<dbReference type="EMBL" id="CAMGYJ010000009">
    <property type="protein sequence ID" value="CAI0540464.1"/>
    <property type="molecule type" value="Genomic_DNA"/>
</dbReference>
<keyword evidence="1" id="KW-0732">Signal</keyword>
<feature type="chain" id="PRO_5043874789" evidence="1">
    <location>
        <begin position="21"/>
        <end position="52"/>
    </location>
</feature>
<accession>A0AAV0Q4P6</accession>
<feature type="non-terminal residue" evidence="2">
    <location>
        <position position="52"/>
    </location>
</feature>
<gene>
    <name evidence="2" type="ORF">LITE_LOCUS41697</name>
</gene>
<proteinExistence type="predicted"/>
<evidence type="ECO:0000256" key="1">
    <source>
        <dbReference type="SAM" id="SignalP"/>
    </source>
</evidence>
<reference evidence="2" key="1">
    <citation type="submission" date="2022-08" db="EMBL/GenBank/DDBJ databases">
        <authorList>
            <person name="Gutierrez-Valencia J."/>
        </authorList>
    </citation>
    <scope>NUCLEOTIDE SEQUENCE</scope>
</reference>
<organism evidence="2 3">
    <name type="scientific">Linum tenue</name>
    <dbReference type="NCBI Taxonomy" id="586396"/>
    <lineage>
        <taxon>Eukaryota</taxon>
        <taxon>Viridiplantae</taxon>
        <taxon>Streptophyta</taxon>
        <taxon>Embryophyta</taxon>
        <taxon>Tracheophyta</taxon>
        <taxon>Spermatophyta</taxon>
        <taxon>Magnoliopsida</taxon>
        <taxon>eudicotyledons</taxon>
        <taxon>Gunneridae</taxon>
        <taxon>Pentapetalae</taxon>
        <taxon>rosids</taxon>
        <taxon>fabids</taxon>
        <taxon>Malpighiales</taxon>
        <taxon>Linaceae</taxon>
        <taxon>Linum</taxon>
    </lineage>
</organism>
<evidence type="ECO:0000313" key="2">
    <source>
        <dbReference type="EMBL" id="CAI0540464.1"/>
    </source>
</evidence>
<sequence length="52" mass="5777">MKSSSLILIFALLMLCLIHGNEVVAATTTKCRTQLCQFANVSLDTRYRNETG</sequence>
<evidence type="ECO:0000313" key="3">
    <source>
        <dbReference type="Proteomes" id="UP001154282"/>
    </source>
</evidence>
<dbReference type="Proteomes" id="UP001154282">
    <property type="component" value="Unassembled WGS sequence"/>
</dbReference>
<comment type="caution">
    <text evidence="2">The sequence shown here is derived from an EMBL/GenBank/DDBJ whole genome shotgun (WGS) entry which is preliminary data.</text>
</comment>
<dbReference type="AlphaFoldDB" id="A0AAV0Q4P6"/>
<protein>
    <submittedName>
        <fullName evidence="2">Uncharacterized protein</fullName>
    </submittedName>
</protein>
<keyword evidence="3" id="KW-1185">Reference proteome</keyword>
<feature type="signal peptide" evidence="1">
    <location>
        <begin position="1"/>
        <end position="20"/>
    </location>
</feature>
<name>A0AAV0Q4P6_9ROSI</name>